<protein>
    <submittedName>
        <fullName evidence="1 2">Uncharacterized protein</fullName>
    </submittedName>
</protein>
<evidence type="ECO:0000313" key="2">
    <source>
        <dbReference type="EnsemblMetazoa" id="ISCW014092-PA"/>
    </source>
</evidence>
<reference evidence="2" key="2">
    <citation type="submission" date="2020-05" db="UniProtKB">
        <authorList>
            <consortium name="EnsemblMetazoa"/>
        </authorList>
    </citation>
    <scope>IDENTIFICATION</scope>
    <source>
        <strain evidence="2">wikel</strain>
    </source>
</reference>
<dbReference type="Proteomes" id="UP000001555">
    <property type="component" value="Unassembled WGS sequence"/>
</dbReference>
<evidence type="ECO:0000313" key="3">
    <source>
        <dbReference type="Proteomes" id="UP000001555"/>
    </source>
</evidence>
<dbReference type="VEuPathDB" id="VectorBase:ISCW014092"/>
<dbReference type="EMBL" id="DS967482">
    <property type="protein sequence ID" value="EEC19792.1"/>
    <property type="molecule type" value="Genomic_DNA"/>
</dbReference>
<dbReference type="AlphaFoldDB" id="B7QLS0"/>
<dbReference type="EnsemblMetazoa" id="ISCW014092-RA">
    <property type="protein sequence ID" value="ISCW014092-PA"/>
    <property type="gene ID" value="ISCW014092"/>
</dbReference>
<organism>
    <name type="scientific">Ixodes scapularis</name>
    <name type="common">Black-legged tick</name>
    <name type="synonym">Deer tick</name>
    <dbReference type="NCBI Taxonomy" id="6945"/>
    <lineage>
        <taxon>Eukaryota</taxon>
        <taxon>Metazoa</taxon>
        <taxon>Ecdysozoa</taxon>
        <taxon>Arthropoda</taxon>
        <taxon>Chelicerata</taxon>
        <taxon>Arachnida</taxon>
        <taxon>Acari</taxon>
        <taxon>Parasitiformes</taxon>
        <taxon>Ixodida</taxon>
        <taxon>Ixodoidea</taxon>
        <taxon>Ixodidae</taxon>
        <taxon>Ixodinae</taxon>
        <taxon>Ixodes</taxon>
    </lineage>
</organism>
<reference evidence="1 3" key="1">
    <citation type="submission" date="2008-03" db="EMBL/GenBank/DDBJ databases">
        <title>Annotation of Ixodes scapularis.</title>
        <authorList>
            <consortium name="Ixodes scapularis Genome Project Consortium"/>
            <person name="Caler E."/>
            <person name="Hannick L.I."/>
            <person name="Bidwell S."/>
            <person name="Joardar V."/>
            <person name="Thiagarajan M."/>
            <person name="Amedeo P."/>
            <person name="Galinsky K.J."/>
            <person name="Schobel S."/>
            <person name="Inman J."/>
            <person name="Hostetler J."/>
            <person name="Miller J."/>
            <person name="Hammond M."/>
            <person name="Megy K."/>
            <person name="Lawson D."/>
            <person name="Kodira C."/>
            <person name="Sutton G."/>
            <person name="Meyer J."/>
            <person name="Hill C.A."/>
            <person name="Birren B."/>
            <person name="Nene V."/>
            <person name="Collins F."/>
            <person name="Alarcon-Chaidez F."/>
            <person name="Wikel S."/>
            <person name="Strausberg R."/>
        </authorList>
    </citation>
    <scope>NUCLEOTIDE SEQUENCE [LARGE SCALE GENOMIC DNA]</scope>
    <source>
        <strain evidence="3">Wikel</strain>
        <strain evidence="1">Wikel colony</strain>
    </source>
</reference>
<dbReference type="EMBL" id="ABJB010314916">
    <property type="status" value="NOT_ANNOTATED_CDS"/>
    <property type="molecule type" value="Genomic_DNA"/>
</dbReference>
<gene>
    <name evidence="1" type="ORF">IscW_ISCW014092</name>
</gene>
<evidence type="ECO:0000313" key="1">
    <source>
        <dbReference type="EMBL" id="EEC19792.1"/>
    </source>
</evidence>
<dbReference type="PaxDb" id="6945-B7QLS0"/>
<sequence>MPANVPAYPAFDPPAMITFKDPIVMKPNLSGRNGAILVSAHPKMFIPSPS</sequence>
<proteinExistence type="predicted"/>
<name>B7QLS0_IXOSC</name>
<accession>B7QLS0</accession>
<dbReference type="HOGENOM" id="CLU_3126687_0_0_1"/>
<keyword evidence="3" id="KW-1185">Reference proteome</keyword>
<dbReference type="InParanoid" id="B7QLS0"/>
<dbReference type="VEuPathDB" id="VectorBase:ISCI014092"/>